<proteinExistence type="predicted"/>
<gene>
    <name evidence="2" type="ordered locus">P9211_06361</name>
</gene>
<name>A9B9Q5_PROM4</name>
<keyword evidence="3" id="KW-1185">Reference proteome</keyword>
<dbReference type="AlphaFoldDB" id="A9B9Q5"/>
<dbReference type="PANTHER" id="PTHR41521:SF4">
    <property type="entry name" value="BLR0684 PROTEIN"/>
    <property type="match status" value="1"/>
</dbReference>
<sequence>MDKKGAKGYWINTATVVNPELFADYVEQVVPWLASVEGTIFAKDTDPHGKEGTEGANFAVICEFPSMRAAIDAYESAEYKEIGKIRKAATGNGTFTIIEGMDEAQRLRRAMGKK</sequence>
<organism evidence="2 3">
    <name type="scientific">Prochlorococcus marinus (strain MIT 9211)</name>
    <dbReference type="NCBI Taxonomy" id="93059"/>
    <lineage>
        <taxon>Bacteria</taxon>
        <taxon>Bacillati</taxon>
        <taxon>Cyanobacteriota</taxon>
        <taxon>Cyanophyceae</taxon>
        <taxon>Synechococcales</taxon>
        <taxon>Prochlorococcaceae</taxon>
        <taxon>Prochlorococcus</taxon>
    </lineage>
</organism>
<dbReference type="Proteomes" id="UP000000788">
    <property type="component" value="Chromosome"/>
</dbReference>
<reference evidence="2 3" key="1">
    <citation type="journal article" date="2007" name="PLoS Genet.">
        <title>Patterns and implications of gene gain and loss in the evolution of Prochlorococcus.</title>
        <authorList>
            <person name="Kettler G.C."/>
            <person name="Martiny A.C."/>
            <person name="Huang K."/>
            <person name="Zucker J."/>
            <person name="Coleman M.L."/>
            <person name="Rodrigue S."/>
            <person name="Chen F."/>
            <person name="Lapidus A."/>
            <person name="Ferriera S."/>
            <person name="Johnson J."/>
            <person name="Steglich C."/>
            <person name="Church G.M."/>
            <person name="Richardson P."/>
            <person name="Chisholm S.W."/>
        </authorList>
    </citation>
    <scope>NUCLEOTIDE SEQUENCE [LARGE SCALE GENOMIC DNA]</scope>
    <source>
        <strain evidence="3">MIT 9211</strain>
    </source>
</reference>
<dbReference type="KEGG" id="pmj:P9211_06361"/>
<evidence type="ECO:0000259" key="1">
    <source>
        <dbReference type="Pfam" id="PF07045"/>
    </source>
</evidence>
<dbReference type="HOGENOM" id="CLU_145407_2_0_3"/>
<evidence type="ECO:0000313" key="3">
    <source>
        <dbReference type="Proteomes" id="UP000000788"/>
    </source>
</evidence>
<dbReference type="STRING" id="93059.P9211_06361"/>
<accession>A9B9Q5</accession>
<dbReference type="Pfam" id="PF07045">
    <property type="entry name" value="DUF1330"/>
    <property type="match status" value="1"/>
</dbReference>
<dbReference type="PANTHER" id="PTHR41521">
    <property type="match status" value="1"/>
</dbReference>
<dbReference type="RefSeq" id="WP_012195189.1">
    <property type="nucleotide sequence ID" value="NC_009976.1"/>
</dbReference>
<dbReference type="InterPro" id="IPR011008">
    <property type="entry name" value="Dimeric_a/b-barrel"/>
</dbReference>
<dbReference type="eggNOG" id="COG5470">
    <property type="taxonomic scope" value="Bacteria"/>
</dbReference>
<dbReference type="OrthoDB" id="540388at2"/>
<dbReference type="Gene3D" id="3.30.70.100">
    <property type="match status" value="1"/>
</dbReference>
<evidence type="ECO:0000313" key="2">
    <source>
        <dbReference type="EMBL" id="ABX08567.1"/>
    </source>
</evidence>
<dbReference type="SUPFAM" id="SSF54909">
    <property type="entry name" value="Dimeric alpha+beta barrel"/>
    <property type="match status" value="1"/>
</dbReference>
<dbReference type="InterPro" id="IPR010753">
    <property type="entry name" value="DUF1330"/>
</dbReference>
<dbReference type="EMBL" id="CP000878">
    <property type="protein sequence ID" value="ABX08567.1"/>
    <property type="molecule type" value="Genomic_DNA"/>
</dbReference>
<protein>
    <recommendedName>
        <fullName evidence="1">DUF1330 domain-containing protein</fullName>
    </recommendedName>
</protein>
<feature type="domain" description="DUF1330" evidence="1">
    <location>
        <begin position="7"/>
        <end position="101"/>
    </location>
</feature>